<proteinExistence type="predicted"/>
<sequence>MNKRQRKKKMKKYLPIIADEANLLTMTDNEREQAFKDYENYKEKFAYKKNYKNLKEGKPLHYFFPVSQRLNDFLTSVSSVARGTSNTIKVTQTMNDFIQK</sequence>
<reference evidence="1" key="1">
    <citation type="submission" date="2021-04" db="EMBL/GenBank/DDBJ databases">
        <title>Genomic analysis of electroactive and textile dye degrading Bacillus circulans strain: DC10 isolated from constructed wetland-microbial fuel cells treating textile dye wastewaters.</title>
        <authorList>
            <person name="Patel D.U."/>
            <person name="Desai C.R."/>
        </authorList>
    </citation>
    <scope>NUCLEOTIDE SEQUENCE</scope>
    <source>
        <strain evidence="1">DC10</strain>
    </source>
</reference>
<protein>
    <submittedName>
        <fullName evidence="1">Uncharacterized protein</fullName>
    </submittedName>
</protein>
<comment type="caution">
    <text evidence="1">The sequence shown here is derived from an EMBL/GenBank/DDBJ whole genome shotgun (WGS) entry which is preliminary data.</text>
</comment>
<name>A0A941GFX3_NIACI</name>
<gene>
    <name evidence="1" type="ORF">KD144_07930</name>
</gene>
<evidence type="ECO:0000313" key="1">
    <source>
        <dbReference type="EMBL" id="MBR8669467.1"/>
    </source>
</evidence>
<dbReference type="AlphaFoldDB" id="A0A941GFX3"/>
<dbReference type="EMBL" id="JAGTPX010000006">
    <property type="protein sequence ID" value="MBR8669467.1"/>
    <property type="molecule type" value="Genomic_DNA"/>
</dbReference>
<organism evidence="1">
    <name type="scientific">Niallia circulans</name>
    <name type="common">Bacillus circulans</name>
    <dbReference type="NCBI Taxonomy" id="1397"/>
    <lineage>
        <taxon>Bacteria</taxon>
        <taxon>Bacillati</taxon>
        <taxon>Bacillota</taxon>
        <taxon>Bacilli</taxon>
        <taxon>Bacillales</taxon>
        <taxon>Bacillaceae</taxon>
        <taxon>Niallia</taxon>
    </lineage>
</organism>
<dbReference type="RefSeq" id="WP_031540348.1">
    <property type="nucleotide sequence ID" value="NZ_CP053316.1"/>
</dbReference>
<accession>A0A941GFX3</accession>